<dbReference type="EMBL" id="JBHRZH010000037">
    <property type="protein sequence ID" value="MFC3765289.1"/>
    <property type="molecule type" value="Genomic_DNA"/>
</dbReference>
<organism evidence="3 4">
    <name type="scientific">Tenggerimyces flavus</name>
    <dbReference type="NCBI Taxonomy" id="1708749"/>
    <lineage>
        <taxon>Bacteria</taxon>
        <taxon>Bacillati</taxon>
        <taxon>Actinomycetota</taxon>
        <taxon>Actinomycetes</taxon>
        <taxon>Propionibacteriales</taxon>
        <taxon>Nocardioidaceae</taxon>
        <taxon>Tenggerimyces</taxon>
    </lineage>
</organism>
<dbReference type="SUPFAM" id="SSF48208">
    <property type="entry name" value="Six-hairpin glycosidases"/>
    <property type="match status" value="1"/>
</dbReference>
<dbReference type="Proteomes" id="UP001595699">
    <property type="component" value="Unassembled WGS sequence"/>
</dbReference>
<sequence length="370" mass="39925">MSDQPYAAAIEAMTGRIDRTAEEAATGFPHYADPTTGQWTRSPDGDWTGGFWGGELWLAYHRTGDEAYRRHALRWAERLRPRVASQTVFRGFLFYYGSALGALLGSDETAGAIAVDGARALATGFLPTVGAIPLGAQAEEASDVGDTEFNIDGVPGVALLAWAASRTADPGLRELAVSHARRHIELCVRGDGSVCQSATVDLATGKVLKRYTHKGFSDDSTWTRAQAWAMVGYALAARWLPEDDFLDTLVRVCDWWCDHLPASGVTYWDFDAPQIAGTRIDTAGAAIGAAALLKAAALVPDESRAQRYRATAEQTVRTLVADHLTSTGILTAGCYNHRIGLATDNELIWGSYYLYESLHVLTGALDPLAV</sequence>
<dbReference type="PANTHER" id="PTHR36845:SF1">
    <property type="entry name" value="HYDROLASE, PUTATIVE (AFU_ORTHOLOGUE AFUA_7G05090)-RELATED"/>
    <property type="match status" value="1"/>
</dbReference>
<dbReference type="InterPro" id="IPR008928">
    <property type="entry name" value="6-hairpin_glycosidase_sf"/>
</dbReference>
<dbReference type="GO" id="GO:0016787">
    <property type="term" value="F:hydrolase activity"/>
    <property type="evidence" value="ECO:0007669"/>
    <property type="project" value="UniProtKB-KW"/>
</dbReference>
<name>A0ABV7YKG4_9ACTN</name>
<protein>
    <submittedName>
        <fullName evidence="3">Glycoside hydrolase family 88 protein</fullName>
    </submittedName>
</protein>
<keyword evidence="4" id="KW-1185">Reference proteome</keyword>
<comment type="similarity">
    <text evidence="2">Belongs to the glycosyl hydrolase 88 family.</text>
</comment>
<dbReference type="InterPro" id="IPR012341">
    <property type="entry name" value="6hp_glycosidase-like_sf"/>
</dbReference>
<reference evidence="4" key="1">
    <citation type="journal article" date="2019" name="Int. J. Syst. Evol. Microbiol.">
        <title>The Global Catalogue of Microorganisms (GCM) 10K type strain sequencing project: providing services to taxonomists for standard genome sequencing and annotation.</title>
        <authorList>
            <consortium name="The Broad Institute Genomics Platform"/>
            <consortium name="The Broad Institute Genome Sequencing Center for Infectious Disease"/>
            <person name="Wu L."/>
            <person name="Ma J."/>
        </authorList>
    </citation>
    <scope>NUCLEOTIDE SEQUENCE [LARGE SCALE GENOMIC DNA]</scope>
    <source>
        <strain evidence="4">CGMCC 4.7241</strain>
    </source>
</reference>
<dbReference type="PANTHER" id="PTHR36845">
    <property type="entry name" value="HYDROLASE, PUTATIVE (AFU_ORTHOLOGUE AFUA_7G05090)-RELATED"/>
    <property type="match status" value="1"/>
</dbReference>
<evidence type="ECO:0000256" key="2">
    <source>
        <dbReference type="ARBA" id="ARBA00038358"/>
    </source>
</evidence>
<evidence type="ECO:0000313" key="3">
    <source>
        <dbReference type="EMBL" id="MFC3765289.1"/>
    </source>
</evidence>
<evidence type="ECO:0000313" key="4">
    <source>
        <dbReference type="Proteomes" id="UP001595699"/>
    </source>
</evidence>
<gene>
    <name evidence="3" type="ORF">ACFOUW_30945</name>
</gene>
<dbReference type="RefSeq" id="WP_205121325.1">
    <property type="nucleotide sequence ID" value="NZ_JAFBCM010000001.1"/>
</dbReference>
<evidence type="ECO:0000256" key="1">
    <source>
        <dbReference type="ARBA" id="ARBA00022801"/>
    </source>
</evidence>
<keyword evidence="1 3" id="KW-0378">Hydrolase</keyword>
<proteinExistence type="inferred from homology"/>
<dbReference type="Gene3D" id="1.50.10.10">
    <property type="match status" value="1"/>
</dbReference>
<comment type="caution">
    <text evidence="3">The sequence shown here is derived from an EMBL/GenBank/DDBJ whole genome shotgun (WGS) entry which is preliminary data.</text>
</comment>
<dbReference type="InterPro" id="IPR052369">
    <property type="entry name" value="UG_Glycosaminoglycan_Hydrolase"/>
</dbReference>
<accession>A0ABV7YKG4</accession>